<comment type="caution">
    <text evidence="1">The sequence shown here is derived from an EMBL/GenBank/DDBJ whole genome shotgun (WGS) entry which is preliminary data.</text>
</comment>
<gene>
    <name evidence="1" type="ORF">A5481_24925</name>
</gene>
<evidence type="ECO:0000313" key="2">
    <source>
        <dbReference type="Proteomes" id="UP000078316"/>
    </source>
</evidence>
<dbReference type="OrthoDB" id="7998621at2"/>
<accession>A0A179S1H3</accession>
<protein>
    <submittedName>
        <fullName evidence="1">Uncharacterized protein</fullName>
    </submittedName>
</protein>
<reference evidence="1 2" key="1">
    <citation type="submission" date="2016-04" db="EMBL/GenBank/DDBJ databases">
        <authorList>
            <person name="Evans L.H."/>
            <person name="Alamgir A."/>
            <person name="Owens N."/>
            <person name="Weber N.D."/>
            <person name="Virtaneva K."/>
            <person name="Barbian K."/>
            <person name="Babar A."/>
            <person name="Rosenke K."/>
        </authorList>
    </citation>
    <scope>NUCLEOTIDE SEQUENCE [LARGE SCALE GENOMIC DNA]</scope>
    <source>
        <strain evidence="1 2">PMB02</strain>
    </source>
</reference>
<name>A0A179S1H3_9HYPH</name>
<dbReference type="EMBL" id="LWHQ01000051">
    <property type="protein sequence ID" value="OAS19427.1"/>
    <property type="molecule type" value="Genomic_DNA"/>
</dbReference>
<organism evidence="1 2">
    <name type="scientific">Methylobacterium platani</name>
    <dbReference type="NCBI Taxonomy" id="427683"/>
    <lineage>
        <taxon>Bacteria</taxon>
        <taxon>Pseudomonadati</taxon>
        <taxon>Pseudomonadota</taxon>
        <taxon>Alphaproteobacteria</taxon>
        <taxon>Hyphomicrobiales</taxon>
        <taxon>Methylobacteriaceae</taxon>
        <taxon>Methylobacterium</taxon>
    </lineage>
</organism>
<evidence type="ECO:0000313" key="1">
    <source>
        <dbReference type="EMBL" id="OAS19427.1"/>
    </source>
</evidence>
<proteinExistence type="predicted"/>
<dbReference type="AlphaFoldDB" id="A0A179S1H3"/>
<sequence length="68" mass="7270">MRGAVRAPDGAIGAPPIDEIITSADRQHAVRLANARETNPADAPVNAPWLVDEGGSLVRSLRRADREE</sequence>
<dbReference type="Proteomes" id="UP000078316">
    <property type="component" value="Unassembled WGS sequence"/>
</dbReference>